<keyword evidence="3 17" id="KW-0813">Transport</keyword>
<keyword evidence="11" id="KW-0675">Receptor</keyword>
<evidence type="ECO:0000259" key="19">
    <source>
        <dbReference type="Pfam" id="PF02932"/>
    </source>
</evidence>
<evidence type="ECO:0000256" key="2">
    <source>
        <dbReference type="ARBA" id="ARBA00009237"/>
    </source>
</evidence>
<keyword evidence="8 17" id="KW-0406">Ion transport</keyword>
<comment type="subcellular location">
    <subcellularLocation>
        <location evidence="16">Postsynaptic cell membrane</location>
        <topology evidence="16">Multi-pass membrane protein</topology>
    </subcellularLocation>
</comment>
<sequence>MNNPSFLQSSYIFMLITFFNLNQECHGGPHERRLLSNLLYEYNPLERPVINESEPILVSFHLTLQQIIDLDEKNQILQSSIWLNMEWIDTNLRWNTSEYPGVKNIRISASKVWTPDVLLYNSADDKIDSSLHTNVVVESNGSCLWVPPGIFKSTCKVDITWFPFDDQKCLLKFGSWTYDGLALDLRLSNEEGGEISTYIPSGEWILIGVPARRRVLQYACCPETYVDITFTIHIRRRTLYYTFNLIVPCVLISSMTLLGFALPPDSGEKLTLGVTILLSMTVFMLQLSETLPPTSESISIIGTYFACIMIMVAFSVVMTVVVLNFHHRATSEYQEMPPLVRRVILVWLPWILRMEKPGIPKPPPSTSKTKSGTNVNVELSTSCPTNNLSMPLNKGQQSSHSNAHTCRPGDLSYTISSNLKGYCDPIGPASEGALHLGCHEGLSTGLDDHLTNLIGNRTSLCLCCTAHQQLASANMANVPMPTNNPTNYGTTLFDPSGAASCPGYNGLPCDQLNLEPGSLEAEDLNDGARGGTSLGLGLGDTEGTTSLLNESPGHHQVDYSQSQPCCSFICKGREINAILREIRFITNRMRKEDEIEEIIGEWKFAAMVMDRLCLIVFSSFTAISTAACLIPPANLH</sequence>
<evidence type="ECO:0000256" key="5">
    <source>
        <dbReference type="ARBA" id="ARBA00022692"/>
    </source>
</evidence>
<evidence type="ECO:0000313" key="20">
    <source>
        <dbReference type="EnsemblMetazoa" id="tetur27g02250.1"/>
    </source>
</evidence>
<dbReference type="InterPro" id="IPR036734">
    <property type="entry name" value="Neur_chan_lig-bd_sf"/>
</dbReference>
<organism evidence="20 21">
    <name type="scientific">Tetranychus urticae</name>
    <name type="common">Two-spotted spider mite</name>
    <dbReference type="NCBI Taxonomy" id="32264"/>
    <lineage>
        <taxon>Eukaryota</taxon>
        <taxon>Metazoa</taxon>
        <taxon>Ecdysozoa</taxon>
        <taxon>Arthropoda</taxon>
        <taxon>Chelicerata</taxon>
        <taxon>Arachnida</taxon>
        <taxon>Acari</taxon>
        <taxon>Acariformes</taxon>
        <taxon>Trombidiformes</taxon>
        <taxon>Prostigmata</taxon>
        <taxon>Eleutherengona</taxon>
        <taxon>Raphignathae</taxon>
        <taxon>Tetranychoidea</taxon>
        <taxon>Tetranychidae</taxon>
        <taxon>Tetranychus</taxon>
    </lineage>
</organism>
<keyword evidence="15 17" id="KW-0407">Ion channel</keyword>
<dbReference type="CDD" id="cd19051">
    <property type="entry name" value="LGIC_TM_cation"/>
    <property type="match status" value="1"/>
</dbReference>
<comment type="function">
    <text evidence="1">After binding acetylcholine, the AChR responds by an extensive change in conformation that affects all subunits and leads to opening of an ion-conducting channel across the plasma membrane.</text>
</comment>
<evidence type="ECO:0000256" key="16">
    <source>
        <dbReference type="ARBA" id="ARBA00034104"/>
    </source>
</evidence>
<dbReference type="InterPro" id="IPR038050">
    <property type="entry name" value="Neuro_actylchol_rec"/>
</dbReference>
<feature type="transmembrane region" description="Helical" evidence="17">
    <location>
        <begin position="239"/>
        <end position="263"/>
    </location>
</feature>
<evidence type="ECO:0000256" key="3">
    <source>
        <dbReference type="ARBA" id="ARBA00022448"/>
    </source>
</evidence>
<dbReference type="GO" id="GO:0022848">
    <property type="term" value="F:acetylcholine-gated monoatomic cation-selective channel activity"/>
    <property type="evidence" value="ECO:0007669"/>
    <property type="project" value="InterPro"/>
</dbReference>
<keyword evidence="6 17" id="KW-1133">Transmembrane helix</keyword>
<keyword evidence="14" id="KW-1071">Ligand-gated ion channel</keyword>
<dbReference type="SUPFAM" id="SSF63712">
    <property type="entry name" value="Nicotinic receptor ligand binding domain-like"/>
    <property type="match status" value="1"/>
</dbReference>
<dbReference type="AlphaFoldDB" id="T1KYX3"/>
<evidence type="ECO:0000256" key="10">
    <source>
        <dbReference type="ARBA" id="ARBA00023157"/>
    </source>
</evidence>
<keyword evidence="13" id="KW-0628">Postsynaptic cell membrane</keyword>
<comment type="similarity">
    <text evidence="2">Belongs to the ligand-gated ion channel (TC 1.A.9) family. Acetylcholine receptor (TC 1.A.9.1) subfamily.</text>
</comment>
<keyword evidence="17" id="KW-0732">Signal</keyword>
<dbReference type="Gene3D" id="1.20.58.390">
    <property type="entry name" value="Neurotransmitter-gated ion-channel transmembrane domain"/>
    <property type="match status" value="2"/>
</dbReference>
<keyword evidence="21" id="KW-1185">Reference proteome</keyword>
<name>T1KYX3_TETUR</name>
<dbReference type="eggNOG" id="KOG3646">
    <property type="taxonomic scope" value="Eukaryota"/>
</dbReference>
<protein>
    <submittedName>
        <fullName evidence="20">Uncharacterized protein</fullName>
    </submittedName>
</protein>
<keyword evidence="4" id="KW-1003">Cell membrane</keyword>
<comment type="caution">
    <text evidence="17">Lacks conserved residue(s) required for the propagation of feature annotation.</text>
</comment>
<evidence type="ECO:0000256" key="6">
    <source>
        <dbReference type="ARBA" id="ARBA00022989"/>
    </source>
</evidence>
<dbReference type="SUPFAM" id="SSF90112">
    <property type="entry name" value="Neurotransmitter-gated ion-channel transmembrane pore"/>
    <property type="match status" value="1"/>
</dbReference>
<dbReference type="Gene3D" id="2.70.170.10">
    <property type="entry name" value="Neurotransmitter-gated ion-channel ligand-binding domain"/>
    <property type="match status" value="1"/>
</dbReference>
<reference evidence="21" key="1">
    <citation type="submission" date="2011-08" db="EMBL/GenBank/DDBJ databases">
        <authorList>
            <person name="Rombauts S."/>
        </authorList>
    </citation>
    <scope>NUCLEOTIDE SEQUENCE</scope>
    <source>
        <strain evidence="21">London</strain>
    </source>
</reference>
<evidence type="ECO:0000256" key="17">
    <source>
        <dbReference type="RuleBase" id="RU000687"/>
    </source>
</evidence>
<dbReference type="PRINTS" id="PR00254">
    <property type="entry name" value="NICOTINICR"/>
</dbReference>
<dbReference type="EnsemblMetazoa" id="tetur27g02250.1">
    <property type="protein sequence ID" value="tetur27g02250.1"/>
    <property type="gene ID" value="tetur27g02250"/>
</dbReference>
<dbReference type="FunFam" id="1.20.58.390:FF:000073">
    <property type="entry name" value="Neuronal acetylcholine receptor subunit alpha-9-II"/>
    <property type="match status" value="1"/>
</dbReference>
<dbReference type="GO" id="GO:0045211">
    <property type="term" value="C:postsynaptic membrane"/>
    <property type="evidence" value="ECO:0007669"/>
    <property type="project" value="UniProtKB-SubCell"/>
</dbReference>
<dbReference type="InterPro" id="IPR018000">
    <property type="entry name" value="Neurotransmitter_ion_chnl_CS"/>
</dbReference>
<evidence type="ECO:0000256" key="8">
    <source>
        <dbReference type="ARBA" id="ARBA00023065"/>
    </source>
</evidence>
<dbReference type="EMBL" id="CAEY01000719">
    <property type="status" value="NOT_ANNOTATED_CDS"/>
    <property type="molecule type" value="Genomic_DNA"/>
</dbReference>
<feature type="chain" id="PRO_5022267952" evidence="17">
    <location>
        <begin position="28"/>
        <end position="636"/>
    </location>
</feature>
<keyword evidence="5 17" id="KW-0812">Transmembrane</keyword>
<evidence type="ECO:0000256" key="13">
    <source>
        <dbReference type="ARBA" id="ARBA00023257"/>
    </source>
</evidence>
<dbReference type="FunFam" id="2.70.170.10:FF:000016">
    <property type="entry name" value="Nicotinic acetylcholine receptor subunit"/>
    <property type="match status" value="1"/>
</dbReference>
<dbReference type="NCBIfam" id="TIGR00860">
    <property type="entry name" value="LIC"/>
    <property type="match status" value="1"/>
</dbReference>
<feature type="domain" description="Neurotransmitter-gated ion-channel transmembrane" evidence="19">
    <location>
        <begin position="569"/>
        <end position="626"/>
    </location>
</feature>
<evidence type="ECO:0000256" key="11">
    <source>
        <dbReference type="ARBA" id="ARBA00023170"/>
    </source>
</evidence>
<dbReference type="InterPro" id="IPR002394">
    <property type="entry name" value="Nicotinic_acetylcholine_rcpt"/>
</dbReference>
<proteinExistence type="inferred from homology"/>
<dbReference type="CDD" id="cd18997">
    <property type="entry name" value="LGIC_ECD_nAChR"/>
    <property type="match status" value="1"/>
</dbReference>
<keyword evidence="9 17" id="KW-0472">Membrane</keyword>
<dbReference type="Pfam" id="PF02932">
    <property type="entry name" value="Neur_chan_memb"/>
    <property type="match status" value="2"/>
</dbReference>
<reference evidence="20" key="2">
    <citation type="submission" date="2015-06" db="UniProtKB">
        <authorList>
            <consortium name="EnsemblMetazoa"/>
        </authorList>
    </citation>
    <scope>IDENTIFICATION</scope>
</reference>
<keyword evidence="10" id="KW-1015">Disulfide bond</keyword>
<dbReference type="InterPro" id="IPR006029">
    <property type="entry name" value="Neurotrans-gated_channel_TM"/>
</dbReference>
<dbReference type="GO" id="GO:0004888">
    <property type="term" value="F:transmembrane signaling receptor activity"/>
    <property type="evidence" value="ECO:0007669"/>
    <property type="project" value="InterPro"/>
</dbReference>
<keyword evidence="7" id="KW-0770">Synapse</keyword>
<evidence type="ECO:0000256" key="12">
    <source>
        <dbReference type="ARBA" id="ARBA00023180"/>
    </source>
</evidence>
<dbReference type="Proteomes" id="UP000015104">
    <property type="component" value="Unassembled WGS sequence"/>
</dbReference>
<evidence type="ECO:0000259" key="18">
    <source>
        <dbReference type="Pfam" id="PF02931"/>
    </source>
</evidence>
<feature type="domain" description="Neurotransmitter-gated ion-channel transmembrane" evidence="19">
    <location>
        <begin position="245"/>
        <end position="408"/>
    </location>
</feature>
<feature type="transmembrane region" description="Helical" evidence="17">
    <location>
        <begin position="300"/>
        <end position="325"/>
    </location>
</feature>
<evidence type="ECO:0000313" key="21">
    <source>
        <dbReference type="Proteomes" id="UP000015104"/>
    </source>
</evidence>
<evidence type="ECO:0000256" key="9">
    <source>
        <dbReference type="ARBA" id="ARBA00023136"/>
    </source>
</evidence>
<dbReference type="PANTHER" id="PTHR18945">
    <property type="entry name" value="NEUROTRANSMITTER GATED ION CHANNEL"/>
    <property type="match status" value="1"/>
</dbReference>
<feature type="domain" description="Neurotransmitter-gated ion-channel ligand-binding" evidence="18">
    <location>
        <begin position="31"/>
        <end position="238"/>
    </location>
</feature>
<dbReference type="PROSITE" id="PS00236">
    <property type="entry name" value="NEUROTR_ION_CHANNEL"/>
    <property type="match status" value="1"/>
</dbReference>
<feature type="transmembrane region" description="Helical" evidence="17">
    <location>
        <begin position="612"/>
        <end position="633"/>
    </location>
</feature>
<evidence type="ECO:0000256" key="1">
    <source>
        <dbReference type="ARBA" id="ARBA00003328"/>
    </source>
</evidence>
<dbReference type="InterPro" id="IPR036719">
    <property type="entry name" value="Neuro-gated_channel_TM_sf"/>
</dbReference>
<dbReference type="STRING" id="32264.T1KYX3"/>
<keyword evidence="12" id="KW-0325">Glycoprotein</keyword>
<dbReference type="HOGENOM" id="CLU_018074_0_3_1"/>
<evidence type="ECO:0000256" key="14">
    <source>
        <dbReference type="ARBA" id="ARBA00023286"/>
    </source>
</evidence>
<dbReference type="Pfam" id="PF02931">
    <property type="entry name" value="Neur_chan_LBD"/>
    <property type="match status" value="1"/>
</dbReference>
<dbReference type="PRINTS" id="PR00252">
    <property type="entry name" value="NRIONCHANNEL"/>
</dbReference>
<dbReference type="InterPro" id="IPR006202">
    <property type="entry name" value="Neur_chan_lig-bd"/>
</dbReference>
<feature type="signal peptide" evidence="17">
    <location>
        <begin position="1"/>
        <end position="27"/>
    </location>
</feature>
<evidence type="ECO:0000256" key="15">
    <source>
        <dbReference type="ARBA" id="ARBA00023303"/>
    </source>
</evidence>
<accession>T1KYX3</accession>
<evidence type="ECO:0000256" key="7">
    <source>
        <dbReference type="ARBA" id="ARBA00023018"/>
    </source>
</evidence>
<dbReference type="InterPro" id="IPR006201">
    <property type="entry name" value="Neur_channel"/>
</dbReference>
<evidence type="ECO:0000256" key="4">
    <source>
        <dbReference type="ARBA" id="ARBA00022475"/>
    </source>
</evidence>